<dbReference type="EMBL" id="JBHTJP010000035">
    <property type="protein sequence ID" value="MFD0977372.1"/>
    <property type="molecule type" value="Genomic_DNA"/>
</dbReference>
<protein>
    <submittedName>
        <fullName evidence="7">CvpA family protein</fullName>
    </submittedName>
</protein>
<dbReference type="InterPro" id="IPR003825">
    <property type="entry name" value="Colicin-V_CvpA"/>
</dbReference>
<feature type="region of interest" description="Disordered" evidence="5">
    <location>
        <begin position="165"/>
        <end position="184"/>
    </location>
</feature>
<comment type="subcellular location">
    <subcellularLocation>
        <location evidence="1">Membrane</location>
        <topology evidence="1">Multi-pass membrane protein</topology>
    </subcellularLocation>
</comment>
<dbReference type="Proteomes" id="UP001597100">
    <property type="component" value="Unassembled WGS sequence"/>
</dbReference>
<sequence>MNIVDLILCIFLLLGLVRGIFKGFLSELAGLVALIAGIYAAIHFSHYAFDFWELFFDWDEKYLSIIAFASTFFIVVLLISLLGKVLTKMASLLALGLVNRILGGVFGTLKMAFLASLFFMFLTNFGLFTVDEDTREDSLLYEPVRAFAPLFLPAILDEVREGDIFKTPSEEKEEETSENDSNLK</sequence>
<name>A0ABW3IID2_9FLAO</name>
<keyword evidence="2 6" id="KW-0812">Transmembrane</keyword>
<evidence type="ECO:0000256" key="3">
    <source>
        <dbReference type="ARBA" id="ARBA00022989"/>
    </source>
</evidence>
<feature type="transmembrane region" description="Helical" evidence="6">
    <location>
        <begin position="101"/>
        <end position="122"/>
    </location>
</feature>
<accession>A0ABW3IID2</accession>
<evidence type="ECO:0000256" key="6">
    <source>
        <dbReference type="SAM" id="Phobius"/>
    </source>
</evidence>
<evidence type="ECO:0000256" key="1">
    <source>
        <dbReference type="ARBA" id="ARBA00004141"/>
    </source>
</evidence>
<evidence type="ECO:0000313" key="7">
    <source>
        <dbReference type="EMBL" id="MFD0977372.1"/>
    </source>
</evidence>
<evidence type="ECO:0000256" key="2">
    <source>
        <dbReference type="ARBA" id="ARBA00022692"/>
    </source>
</evidence>
<organism evidence="7 8">
    <name type="scientific">Salinimicrobium gaetbulicola</name>
    <dbReference type="NCBI Taxonomy" id="999702"/>
    <lineage>
        <taxon>Bacteria</taxon>
        <taxon>Pseudomonadati</taxon>
        <taxon>Bacteroidota</taxon>
        <taxon>Flavobacteriia</taxon>
        <taxon>Flavobacteriales</taxon>
        <taxon>Flavobacteriaceae</taxon>
        <taxon>Salinimicrobium</taxon>
    </lineage>
</organism>
<keyword evidence="3 6" id="KW-1133">Transmembrane helix</keyword>
<feature type="transmembrane region" description="Helical" evidence="6">
    <location>
        <begin position="29"/>
        <end position="49"/>
    </location>
</feature>
<gene>
    <name evidence="7" type="ORF">ACFQ1G_11265</name>
</gene>
<proteinExistence type="predicted"/>
<comment type="caution">
    <text evidence="7">The sequence shown here is derived from an EMBL/GenBank/DDBJ whole genome shotgun (WGS) entry which is preliminary data.</text>
</comment>
<dbReference type="Pfam" id="PF02674">
    <property type="entry name" value="Colicin_V"/>
    <property type="match status" value="1"/>
</dbReference>
<evidence type="ECO:0000256" key="5">
    <source>
        <dbReference type="SAM" id="MobiDB-lite"/>
    </source>
</evidence>
<evidence type="ECO:0000256" key="4">
    <source>
        <dbReference type="ARBA" id="ARBA00023136"/>
    </source>
</evidence>
<evidence type="ECO:0000313" key="8">
    <source>
        <dbReference type="Proteomes" id="UP001597100"/>
    </source>
</evidence>
<dbReference type="PANTHER" id="PTHR37306:SF1">
    <property type="entry name" value="COLICIN V PRODUCTION PROTEIN"/>
    <property type="match status" value="1"/>
</dbReference>
<keyword evidence="8" id="KW-1185">Reference proteome</keyword>
<feature type="transmembrane region" description="Helical" evidence="6">
    <location>
        <begin position="61"/>
        <end position="81"/>
    </location>
</feature>
<dbReference type="RefSeq" id="WP_380739601.1">
    <property type="nucleotide sequence ID" value="NZ_JBHTJP010000035.1"/>
</dbReference>
<reference evidence="8" key="1">
    <citation type="journal article" date="2019" name="Int. J. Syst. Evol. Microbiol.">
        <title>The Global Catalogue of Microorganisms (GCM) 10K type strain sequencing project: providing services to taxonomists for standard genome sequencing and annotation.</title>
        <authorList>
            <consortium name="The Broad Institute Genomics Platform"/>
            <consortium name="The Broad Institute Genome Sequencing Center for Infectious Disease"/>
            <person name="Wu L."/>
            <person name="Ma J."/>
        </authorList>
    </citation>
    <scope>NUCLEOTIDE SEQUENCE [LARGE SCALE GENOMIC DNA]</scope>
    <source>
        <strain evidence="8">CCUG 60898</strain>
    </source>
</reference>
<dbReference type="PANTHER" id="PTHR37306">
    <property type="entry name" value="COLICIN V PRODUCTION PROTEIN"/>
    <property type="match status" value="1"/>
</dbReference>
<keyword evidence="4 6" id="KW-0472">Membrane</keyword>